<name>A0A345HFD0_9FLAO</name>
<proteinExistence type="predicted"/>
<accession>A0A345HFD0</accession>
<dbReference type="OrthoDB" id="334526at2"/>
<reference evidence="1 2" key="1">
    <citation type="submission" date="2018-07" db="EMBL/GenBank/DDBJ databases">
        <title>Complete genome sequence of Flavobacterium arcticum type strain SM1502T.</title>
        <authorList>
            <person name="Li Y."/>
            <person name="Li D.-D."/>
        </authorList>
    </citation>
    <scope>NUCLEOTIDE SEQUENCE [LARGE SCALE GENOMIC DNA]</scope>
    <source>
        <strain evidence="1 2">SM1502</strain>
    </source>
</reference>
<evidence type="ECO:0000313" key="1">
    <source>
        <dbReference type="EMBL" id="AXG75290.1"/>
    </source>
</evidence>
<protein>
    <submittedName>
        <fullName evidence="1">Uncharacterized protein</fullName>
    </submittedName>
</protein>
<keyword evidence="2" id="KW-1185">Reference proteome</keyword>
<dbReference type="KEGG" id="fat:DVK85_10760"/>
<dbReference type="Proteomes" id="UP000253951">
    <property type="component" value="Chromosome"/>
</dbReference>
<gene>
    <name evidence="1" type="ORF">DVK85_10760</name>
</gene>
<dbReference type="AlphaFoldDB" id="A0A345HFD0"/>
<organism evidence="1 2">
    <name type="scientific">Flavobacterium arcticum</name>
    <dbReference type="NCBI Taxonomy" id="1784713"/>
    <lineage>
        <taxon>Bacteria</taxon>
        <taxon>Pseudomonadati</taxon>
        <taxon>Bacteroidota</taxon>
        <taxon>Flavobacteriia</taxon>
        <taxon>Flavobacteriales</taxon>
        <taxon>Flavobacteriaceae</taxon>
        <taxon>Flavobacterium</taxon>
    </lineage>
</organism>
<sequence length="68" mass="7774">MANKTIIIHGELEISCIDIKGEIKWQKSGTDIFVTNNGNTALYIEDNYIFAEDWSEKKYKFDLKGNSA</sequence>
<dbReference type="EMBL" id="CP031188">
    <property type="protein sequence ID" value="AXG75290.1"/>
    <property type="molecule type" value="Genomic_DNA"/>
</dbReference>
<evidence type="ECO:0000313" key="2">
    <source>
        <dbReference type="Proteomes" id="UP000253951"/>
    </source>
</evidence>